<organism evidence="2 3">
    <name type="scientific">Tepidiforma flava</name>
    <dbReference type="NCBI Taxonomy" id="3004094"/>
    <lineage>
        <taxon>Bacteria</taxon>
        <taxon>Bacillati</taxon>
        <taxon>Chloroflexota</taxon>
        <taxon>Tepidiformia</taxon>
        <taxon>Tepidiformales</taxon>
        <taxon>Tepidiformaceae</taxon>
        <taxon>Tepidiforma</taxon>
    </lineage>
</organism>
<evidence type="ECO:0000313" key="3">
    <source>
        <dbReference type="Proteomes" id="UP001212803"/>
    </source>
</evidence>
<sequence length="72" mass="7718">MTGATVTMISSRRPASQNCPTRSPPPTSQMSRPAAAAAIPAWTGRTSPWTKRISPPGGTGKVRWVKTQVGWR</sequence>
<proteinExistence type="predicted"/>
<evidence type="ECO:0000313" key="2">
    <source>
        <dbReference type="EMBL" id="WBL35222.1"/>
    </source>
</evidence>
<reference evidence="2 3" key="1">
    <citation type="journal article" date="2023" name="ISME J.">
        <title>Thermophilic Dehalococcoidia with unusual traits shed light on an unexpected past.</title>
        <authorList>
            <person name="Palmer M."/>
            <person name="Covington J.K."/>
            <person name="Zhou E.M."/>
            <person name="Thomas S.C."/>
            <person name="Habib N."/>
            <person name="Seymour C.O."/>
            <person name="Lai D."/>
            <person name="Johnston J."/>
            <person name="Hashimi A."/>
            <person name="Jiao J.Y."/>
            <person name="Muok A.R."/>
            <person name="Liu L."/>
            <person name="Xian W.D."/>
            <person name="Zhi X.Y."/>
            <person name="Li M.M."/>
            <person name="Silva L.P."/>
            <person name="Bowen B.P."/>
            <person name="Louie K."/>
            <person name="Briegel A."/>
            <person name="Pett-Ridge J."/>
            <person name="Weber P.K."/>
            <person name="Tocheva E.I."/>
            <person name="Woyke T."/>
            <person name="Northen T.R."/>
            <person name="Mayali X."/>
            <person name="Li W.J."/>
            <person name="Hedlund B.P."/>
        </authorList>
    </citation>
    <scope>NUCLEOTIDE SEQUENCE [LARGE SCALE GENOMIC DNA]</scope>
    <source>
        <strain evidence="2 3">YIM 72310</strain>
    </source>
</reference>
<gene>
    <name evidence="2" type="ORF">O0235_10525</name>
</gene>
<feature type="region of interest" description="Disordered" evidence="1">
    <location>
        <begin position="1"/>
        <end position="62"/>
    </location>
</feature>
<keyword evidence="3" id="KW-1185">Reference proteome</keyword>
<protein>
    <submittedName>
        <fullName evidence="2">Uncharacterized protein</fullName>
    </submittedName>
</protein>
<accession>A0ABY7M4H7</accession>
<dbReference type="EMBL" id="CP115149">
    <property type="protein sequence ID" value="WBL35222.1"/>
    <property type="molecule type" value="Genomic_DNA"/>
</dbReference>
<evidence type="ECO:0000256" key="1">
    <source>
        <dbReference type="SAM" id="MobiDB-lite"/>
    </source>
</evidence>
<name>A0ABY7M4H7_9CHLR</name>
<feature type="compositionally biased region" description="Polar residues" evidence="1">
    <location>
        <begin position="1"/>
        <end position="21"/>
    </location>
</feature>
<dbReference type="Proteomes" id="UP001212803">
    <property type="component" value="Chromosome"/>
</dbReference>